<dbReference type="Proteomes" id="UP000178240">
    <property type="component" value="Unassembled WGS sequence"/>
</dbReference>
<feature type="region of interest" description="Disordered" evidence="1">
    <location>
        <begin position="81"/>
        <end position="104"/>
    </location>
</feature>
<proteinExistence type="predicted"/>
<protein>
    <submittedName>
        <fullName evidence="2">Uncharacterized protein</fullName>
    </submittedName>
</protein>
<evidence type="ECO:0000256" key="1">
    <source>
        <dbReference type="SAM" id="MobiDB-lite"/>
    </source>
</evidence>
<sequence>MGELDLVVSDLTLEIPDHDVEFLEMVPIVGELLLETERLLKPSDDMGMDDPNRHDDGLATAAPNLDLAGFRMNVHFVHLGRPGTDHPTHARQPREAAAERTGAHPERVEDGVFVVVAHAEQVPQGRGHLLQHVGELVRSVVDLAAKRARCLVGV</sequence>
<organism evidence="2 3">
    <name type="scientific">Candidatus Buchananbacteria bacterium RIFCSPHIGHO2_01_FULL_44_11</name>
    <dbReference type="NCBI Taxonomy" id="1797535"/>
    <lineage>
        <taxon>Bacteria</taxon>
        <taxon>Candidatus Buchananiibacteriota</taxon>
    </lineage>
</organism>
<name>A0A1G1Y347_9BACT</name>
<evidence type="ECO:0000313" key="2">
    <source>
        <dbReference type="EMBL" id="OGY46722.1"/>
    </source>
</evidence>
<reference evidence="2 3" key="1">
    <citation type="journal article" date="2016" name="Nat. Commun.">
        <title>Thousands of microbial genomes shed light on interconnected biogeochemical processes in an aquifer system.</title>
        <authorList>
            <person name="Anantharaman K."/>
            <person name="Brown C.T."/>
            <person name="Hug L.A."/>
            <person name="Sharon I."/>
            <person name="Castelle C.J."/>
            <person name="Probst A.J."/>
            <person name="Thomas B.C."/>
            <person name="Singh A."/>
            <person name="Wilkins M.J."/>
            <person name="Karaoz U."/>
            <person name="Brodie E.L."/>
            <person name="Williams K.H."/>
            <person name="Hubbard S.S."/>
            <person name="Banfield J.F."/>
        </authorList>
    </citation>
    <scope>NUCLEOTIDE SEQUENCE [LARGE SCALE GENOMIC DNA]</scope>
</reference>
<gene>
    <name evidence="2" type="ORF">A2744_00995</name>
</gene>
<accession>A0A1G1Y347</accession>
<feature type="compositionally biased region" description="Basic and acidic residues" evidence="1">
    <location>
        <begin position="83"/>
        <end position="104"/>
    </location>
</feature>
<evidence type="ECO:0000313" key="3">
    <source>
        <dbReference type="Proteomes" id="UP000178240"/>
    </source>
</evidence>
<comment type="caution">
    <text evidence="2">The sequence shown here is derived from an EMBL/GenBank/DDBJ whole genome shotgun (WGS) entry which is preliminary data.</text>
</comment>
<dbReference type="EMBL" id="MHIE01000001">
    <property type="protein sequence ID" value="OGY46722.1"/>
    <property type="molecule type" value="Genomic_DNA"/>
</dbReference>
<dbReference type="AlphaFoldDB" id="A0A1G1Y347"/>